<gene>
    <name evidence="1" type="ORF">AWU82_28400</name>
</gene>
<dbReference type="EMBL" id="CP014205">
    <property type="protein sequence ID" value="AUG97407.1"/>
    <property type="molecule type" value="Genomic_DNA"/>
</dbReference>
<evidence type="ECO:0000313" key="2">
    <source>
        <dbReference type="Proteomes" id="UP000075187"/>
    </source>
</evidence>
<organism evidence="1 2">
    <name type="scientific">Pseudomonas glycinae</name>
    <dbReference type="NCBI Taxonomy" id="1785145"/>
    <lineage>
        <taxon>Bacteria</taxon>
        <taxon>Pseudomonadati</taxon>
        <taxon>Pseudomonadota</taxon>
        <taxon>Gammaproteobacteria</taxon>
        <taxon>Pseudomonadales</taxon>
        <taxon>Pseudomonadaceae</taxon>
        <taxon>Pseudomonas</taxon>
    </lineage>
</organism>
<protein>
    <submittedName>
        <fullName evidence="1">Uncharacterized protein</fullName>
    </submittedName>
</protein>
<dbReference type="Proteomes" id="UP000075187">
    <property type="component" value="Chromosome"/>
</dbReference>
<sequence length="109" mass="12281">MFGDVVRQQVLIALHALEQGFDFVGEHQVVNALVLARPRSYLLPDDMIVGEQGDDQALDEYFLGETDCDERKVRSAQRALHDRFDLCQFLSTFDQHVAVGDQGDEQGVD</sequence>
<reference evidence="1" key="1">
    <citation type="submission" date="2017-12" db="EMBL/GenBank/DDBJ databases">
        <title>Pseudomonas sp. MS586 complete sequence.</title>
        <authorList>
            <person name="Lu S."/>
            <person name="Deng P."/>
        </authorList>
    </citation>
    <scope>NUCLEOTIDE SEQUENCE</scope>
    <source>
        <strain evidence="1">MS586</strain>
    </source>
</reference>
<keyword evidence="2" id="KW-1185">Reference proteome</keyword>
<accession>A0ABM6QHG9</accession>
<proteinExistence type="predicted"/>
<name>A0ABM6QHG9_9PSED</name>
<evidence type="ECO:0000313" key="1">
    <source>
        <dbReference type="EMBL" id="AUG97407.1"/>
    </source>
</evidence>